<comment type="pathway">
    <text evidence="1 9">Amino-acid biosynthesis; L-lysine biosynthesis via DAP pathway; (S)-tetrahydrodipicolinate from L-aspartate: step 1/4.</text>
</comment>
<evidence type="ECO:0000313" key="11">
    <source>
        <dbReference type="EMBL" id="KAB1063367.1"/>
    </source>
</evidence>
<dbReference type="SUPFAM" id="SSF55021">
    <property type="entry name" value="ACT-like"/>
    <property type="match status" value="1"/>
</dbReference>
<evidence type="ECO:0000256" key="5">
    <source>
        <dbReference type="ARBA" id="ARBA00022777"/>
    </source>
</evidence>
<dbReference type="NCBIfam" id="TIGR00657">
    <property type="entry name" value="asp_kinases"/>
    <property type="match status" value="1"/>
</dbReference>
<dbReference type="GO" id="GO:0009090">
    <property type="term" value="P:homoserine biosynthetic process"/>
    <property type="evidence" value="ECO:0007669"/>
    <property type="project" value="TreeGrafter"/>
</dbReference>
<comment type="catalytic activity">
    <reaction evidence="7 8">
        <text>L-aspartate + ATP = 4-phospho-L-aspartate + ADP</text>
        <dbReference type="Rhea" id="RHEA:23776"/>
        <dbReference type="ChEBI" id="CHEBI:29991"/>
        <dbReference type="ChEBI" id="CHEBI:30616"/>
        <dbReference type="ChEBI" id="CHEBI:57535"/>
        <dbReference type="ChEBI" id="CHEBI:456216"/>
        <dbReference type="EC" id="2.7.2.4"/>
    </reaction>
</comment>
<evidence type="ECO:0000256" key="8">
    <source>
        <dbReference type="RuleBase" id="RU003448"/>
    </source>
</evidence>
<evidence type="ECO:0000259" key="10">
    <source>
        <dbReference type="Pfam" id="PF00696"/>
    </source>
</evidence>
<feature type="domain" description="Aspartate/glutamate/uridylate kinase" evidence="10">
    <location>
        <begin position="2"/>
        <end position="282"/>
    </location>
</feature>
<organism evidence="11 12">
    <name type="scientific">Salibacter halophilus</name>
    <dbReference type="NCBI Taxonomy" id="1803916"/>
    <lineage>
        <taxon>Bacteria</taxon>
        <taxon>Pseudomonadati</taxon>
        <taxon>Bacteroidota</taxon>
        <taxon>Flavobacteriia</taxon>
        <taxon>Flavobacteriales</taxon>
        <taxon>Salibacteraceae</taxon>
        <taxon>Salibacter</taxon>
    </lineage>
</organism>
<comment type="similarity">
    <text evidence="2 8">Belongs to the aspartokinase family.</text>
</comment>
<dbReference type="Pfam" id="PF00696">
    <property type="entry name" value="AA_kinase"/>
    <property type="match status" value="1"/>
</dbReference>
<evidence type="ECO:0000256" key="3">
    <source>
        <dbReference type="ARBA" id="ARBA00022679"/>
    </source>
</evidence>
<dbReference type="PANTHER" id="PTHR21499">
    <property type="entry name" value="ASPARTATE KINASE"/>
    <property type="match status" value="1"/>
</dbReference>
<dbReference type="InterPro" id="IPR042199">
    <property type="entry name" value="AsparK_Bifunc_asparK/hSer_DH"/>
</dbReference>
<dbReference type="GO" id="GO:0009088">
    <property type="term" value="P:threonine biosynthetic process"/>
    <property type="evidence" value="ECO:0007669"/>
    <property type="project" value="UniProtKB-UniPathway"/>
</dbReference>
<keyword evidence="4" id="KW-0547">Nucleotide-binding</keyword>
<dbReference type="Gene3D" id="3.30.70.260">
    <property type="match status" value="1"/>
</dbReference>
<evidence type="ECO:0000256" key="7">
    <source>
        <dbReference type="ARBA" id="ARBA00047872"/>
    </source>
</evidence>
<keyword evidence="6" id="KW-0067">ATP-binding</keyword>
<dbReference type="UniPathway" id="UPA00051">
    <property type="reaction ID" value="UER00462"/>
</dbReference>
<evidence type="ECO:0000256" key="2">
    <source>
        <dbReference type="ARBA" id="ARBA00010122"/>
    </source>
</evidence>
<comment type="caution">
    <text evidence="11">The sequence shown here is derived from an EMBL/GenBank/DDBJ whole genome shotgun (WGS) entry which is preliminary data.</text>
</comment>
<dbReference type="GO" id="GO:0009089">
    <property type="term" value="P:lysine biosynthetic process via diaminopimelate"/>
    <property type="evidence" value="ECO:0007669"/>
    <property type="project" value="UniProtKB-UniPathway"/>
</dbReference>
<keyword evidence="5 8" id="KW-0418">Kinase</keyword>
<dbReference type="GO" id="GO:0004072">
    <property type="term" value="F:aspartate kinase activity"/>
    <property type="evidence" value="ECO:0007669"/>
    <property type="project" value="UniProtKB-EC"/>
</dbReference>
<comment type="pathway">
    <text evidence="9">Amino-acid biosynthesis; L-methionine biosynthesis via de novo pathway; L-homoserine from L-aspartate: step 1/3.</text>
</comment>
<dbReference type="OrthoDB" id="9799110at2"/>
<dbReference type="SUPFAM" id="SSF53633">
    <property type="entry name" value="Carbamate kinase-like"/>
    <property type="match status" value="1"/>
</dbReference>
<comment type="pathway">
    <text evidence="9">Amino-acid biosynthesis; L-threonine biosynthesis; L-threonine from L-aspartate: step 1/5.</text>
</comment>
<protein>
    <recommendedName>
        <fullName evidence="8">Aspartokinase</fullName>
        <ecNumber evidence="8">2.7.2.4</ecNumber>
    </recommendedName>
</protein>
<sequence length="421" mass="48220">MRVFKFGGASVRDAESVRNAIQIIKNEGKGPLLIVVSAMGKTTNAMERVLIEVLKNRENARAIFKQVIDDHLEIVNELFEAESHIYNEIDMLSEQANEIIDTGNTGKPDYLYDQLVPFGELLSTKIFSEFLKHEGVNNQWFDARDIIKTDYQYKSANVDWKRTEIQVENTIAQFLKNSASPFAVTQGFIAGADALNPTTLGREGSDYSASIFAFALHAKNVTIWKDVPGVLNADPKHFKETTLLDHISYREAIELAYYGASVIHPKTIQPLQNKKIPLYVRSFKNFNEPGTLIDSSSNNDETVPSFIIRKDQRLVSISTRDFSFIVEDHLSDIFEEFARFRVKINMMQNSAINFSVSVDENSFQLNELIDELSKRYQILYNQGLELLTIRHFNDEIFKKLTSDRKILLEQKTRNTLRVLMR</sequence>
<dbReference type="Proteomes" id="UP000435357">
    <property type="component" value="Unassembled WGS sequence"/>
</dbReference>
<dbReference type="InterPro" id="IPR045865">
    <property type="entry name" value="ACT-like_dom_sf"/>
</dbReference>
<dbReference type="InterPro" id="IPR036393">
    <property type="entry name" value="AceGlu_kinase-like_sf"/>
</dbReference>
<dbReference type="AlphaFoldDB" id="A0A6N6M8B4"/>
<evidence type="ECO:0000313" key="12">
    <source>
        <dbReference type="Proteomes" id="UP000435357"/>
    </source>
</evidence>
<dbReference type="Gene3D" id="1.20.120.1320">
    <property type="entry name" value="Aspartokinase, catalytic domain"/>
    <property type="match status" value="1"/>
</dbReference>
<dbReference type="InterPro" id="IPR001048">
    <property type="entry name" value="Asp/Glu/Uridylate_kinase"/>
</dbReference>
<dbReference type="EC" id="2.7.2.4" evidence="8"/>
<evidence type="ECO:0000256" key="1">
    <source>
        <dbReference type="ARBA" id="ARBA00004766"/>
    </source>
</evidence>
<dbReference type="EMBL" id="WACR01000008">
    <property type="protein sequence ID" value="KAB1063367.1"/>
    <property type="molecule type" value="Genomic_DNA"/>
</dbReference>
<dbReference type="PANTHER" id="PTHR21499:SF59">
    <property type="entry name" value="ASPARTOKINASE"/>
    <property type="match status" value="1"/>
</dbReference>
<proteinExistence type="inferred from homology"/>
<accession>A0A6N6M8B4</accession>
<dbReference type="UniPathway" id="UPA00050">
    <property type="reaction ID" value="UER00461"/>
</dbReference>
<dbReference type="InterPro" id="IPR001341">
    <property type="entry name" value="Asp_kinase"/>
</dbReference>
<evidence type="ECO:0000256" key="9">
    <source>
        <dbReference type="RuleBase" id="RU004249"/>
    </source>
</evidence>
<keyword evidence="3 8" id="KW-0808">Transferase</keyword>
<dbReference type="RefSeq" id="WP_151168748.1">
    <property type="nucleotide sequence ID" value="NZ_WACR01000008.1"/>
</dbReference>
<evidence type="ECO:0000256" key="4">
    <source>
        <dbReference type="ARBA" id="ARBA00022741"/>
    </source>
</evidence>
<name>A0A6N6M8B4_9FLAO</name>
<reference evidence="11 12" key="1">
    <citation type="submission" date="2019-09" db="EMBL/GenBank/DDBJ databases">
        <title>Genomes of Cryomorphaceae.</title>
        <authorList>
            <person name="Bowman J.P."/>
        </authorList>
    </citation>
    <scope>NUCLEOTIDE SEQUENCE [LARGE SCALE GENOMIC DNA]</scope>
    <source>
        <strain evidence="11 12">KCTC 52047</strain>
    </source>
</reference>
<dbReference type="GO" id="GO:0005524">
    <property type="term" value="F:ATP binding"/>
    <property type="evidence" value="ECO:0007669"/>
    <property type="project" value="UniProtKB-KW"/>
</dbReference>
<dbReference type="UniPathway" id="UPA00034">
    <property type="reaction ID" value="UER00015"/>
</dbReference>
<keyword evidence="9" id="KW-0028">Amino-acid biosynthesis</keyword>
<evidence type="ECO:0000256" key="6">
    <source>
        <dbReference type="ARBA" id="ARBA00022840"/>
    </source>
</evidence>
<dbReference type="GO" id="GO:0005829">
    <property type="term" value="C:cytosol"/>
    <property type="evidence" value="ECO:0007669"/>
    <property type="project" value="TreeGrafter"/>
</dbReference>
<gene>
    <name evidence="11" type="ORF">F3059_09870</name>
</gene>
<dbReference type="Gene3D" id="3.40.1160.10">
    <property type="entry name" value="Acetylglutamate kinase-like"/>
    <property type="match status" value="1"/>
</dbReference>
<keyword evidence="12" id="KW-1185">Reference proteome</keyword>